<dbReference type="InterPro" id="IPR022628">
    <property type="entry name" value="S-AdoMet_synt_N"/>
</dbReference>
<dbReference type="GO" id="GO:0046872">
    <property type="term" value="F:metal ion binding"/>
    <property type="evidence" value="ECO:0007669"/>
    <property type="project" value="UniProtKB-KW"/>
</dbReference>
<dbReference type="CDD" id="cd18079">
    <property type="entry name" value="S-AdoMet_synt"/>
    <property type="match status" value="1"/>
</dbReference>
<keyword evidence="10" id="KW-0067">ATP-binding</keyword>
<evidence type="ECO:0000259" key="15">
    <source>
        <dbReference type="Pfam" id="PF02773"/>
    </source>
</evidence>
<evidence type="ECO:0000313" key="16">
    <source>
        <dbReference type="EMBL" id="ADD95899.1"/>
    </source>
</evidence>
<name>D6PJJ8_9ZZZZ</name>
<dbReference type="GO" id="GO:0006556">
    <property type="term" value="P:S-adenosylmethionine biosynthetic process"/>
    <property type="evidence" value="ECO:0007669"/>
    <property type="project" value="UniProtKB-UniPathway"/>
</dbReference>
<dbReference type="UniPathway" id="UPA00315">
    <property type="reaction ID" value="UER00080"/>
</dbReference>
<evidence type="ECO:0000256" key="4">
    <source>
        <dbReference type="ARBA" id="ARBA00009685"/>
    </source>
</evidence>
<keyword evidence="11" id="KW-0460">Magnesium</keyword>
<keyword evidence="6" id="KW-0554">One-carbon metabolism</keyword>
<sequence length="414" mass="43922">MTQEWLFTSESVAAGHPDKLCDAISDAIVDACLALDPKAKVAVETLVKGREDRSHIVLAGEVKLAAGIDAPDYVAIARKTAADIGYVDHGIGMDATSEELCEVTELITSQSAHINRGVVQSVDDQGAGDQGLMFGYACNETERYPEHQGRWMPLAIALSQALTRRVSKLGLDGTLPWARPDAKSQVTLTHGADGQPMYADNVVIAVQHKDMIAEHGSEEAEQAWVRQQVIEHVIRPVVPAALMTDATTIHVNSTGRFADPGGPYADAGLTGRKIIVDTYGGRGRHGGGAFSGKDPTKVDRSAAYASRWAAKHVVAAGLAAECEIQLAYAIGVADPVSIRVDTFGTGKLSDESIADLVDAHFSFKPGHIIRDLGLAAPIYGVTAAGGHFGRQPDGQTFPWEALKPDVLASFKASL</sequence>
<organism evidence="16">
    <name type="scientific">uncultured organism MedDCM-OCT-S01-C5</name>
    <dbReference type="NCBI Taxonomy" id="743601"/>
    <lineage>
        <taxon>unclassified sequences</taxon>
        <taxon>environmental samples</taxon>
    </lineage>
</organism>
<dbReference type="InterPro" id="IPR022631">
    <property type="entry name" value="ADOMET_SYNTHASE_CS"/>
</dbReference>
<evidence type="ECO:0000256" key="9">
    <source>
        <dbReference type="ARBA" id="ARBA00022741"/>
    </source>
</evidence>
<dbReference type="EMBL" id="GU943109">
    <property type="protein sequence ID" value="ADD95899.1"/>
    <property type="molecule type" value="Genomic_DNA"/>
</dbReference>
<dbReference type="GO" id="GO:0005524">
    <property type="term" value="F:ATP binding"/>
    <property type="evidence" value="ECO:0007669"/>
    <property type="project" value="UniProtKB-KW"/>
</dbReference>
<dbReference type="PROSITE" id="PS00376">
    <property type="entry name" value="ADOMET_SYNTHASE_1"/>
    <property type="match status" value="1"/>
</dbReference>
<dbReference type="SUPFAM" id="SSF55973">
    <property type="entry name" value="S-adenosylmethionine synthetase"/>
    <property type="match status" value="3"/>
</dbReference>
<evidence type="ECO:0000256" key="6">
    <source>
        <dbReference type="ARBA" id="ARBA00022563"/>
    </source>
</evidence>
<evidence type="ECO:0000259" key="14">
    <source>
        <dbReference type="Pfam" id="PF02772"/>
    </source>
</evidence>
<evidence type="ECO:0000256" key="7">
    <source>
        <dbReference type="ARBA" id="ARBA00022679"/>
    </source>
</evidence>
<evidence type="ECO:0000256" key="11">
    <source>
        <dbReference type="ARBA" id="ARBA00022842"/>
    </source>
</evidence>
<dbReference type="GO" id="GO:0006730">
    <property type="term" value="P:one-carbon metabolic process"/>
    <property type="evidence" value="ECO:0007669"/>
    <property type="project" value="UniProtKB-KW"/>
</dbReference>
<evidence type="ECO:0000259" key="13">
    <source>
        <dbReference type="Pfam" id="PF00438"/>
    </source>
</evidence>
<evidence type="ECO:0000256" key="3">
    <source>
        <dbReference type="ARBA" id="ARBA00005224"/>
    </source>
</evidence>
<comment type="similarity">
    <text evidence="4">Belongs to the AdoMet synthase family.</text>
</comment>
<feature type="domain" description="S-adenosylmethionine synthetase central" evidence="14">
    <location>
        <begin position="124"/>
        <end position="257"/>
    </location>
</feature>
<feature type="domain" description="S-adenosylmethionine synthetase N-terminal" evidence="13">
    <location>
        <begin position="5"/>
        <end position="111"/>
    </location>
</feature>
<evidence type="ECO:0000256" key="1">
    <source>
        <dbReference type="ARBA" id="ARBA00001946"/>
    </source>
</evidence>
<dbReference type="PIRSF" id="PIRSF000497">
    <property type="entry name" value="MAT"/>
    <property type="match status" value="1"/>
</dbReference>
<feature type="domain" description="S-adenosylmethionine synthetase C-terminal" evidence="15">
    <location>
        <begin position="261"/>
        <end position="400"/>
    </location>
</feature>
<protein>
    <recommendedName>
        <fullName evidence="5">methionine adenosyltransferase</fullName>
        <ecNumber evidence="5">2.5.1.6</ecNumber>
    </recommendedName>
</protein>
<proteinExistence type="inferred from homology"/>
<evidence type="ECO:0000256" key="8">
    <source>
        <dbReference type="ARBA" id="ARBA00022723"/>
    </source>
</evidence>
<evidence type="ECO:0000256" key="10">
    <source>
        <dbReference type="ARBA" id="ARBA00022840"/>
    </source>
</evidence>
<dbReference type="NCBIfam" id="TIGR01034">
    <property type="entry name" value="metK"/>
    <property type="match status" value="1"/>
</dbReference>
<dbReference type="AlphaFoldDB" id="D6PJJ8"/>
<evidence type="ECO:0000256" key="12">
    <source>
        <dbReference type="ARBA" id="ARBA00022958"/>
    </source>
</evidence>
<dbReference type="PROSITE" id="PS00377">
    <property type="entry name" value="ADOMET_SYNTHASE_2"/>
    <property type="match status" value="1"/>
</dbReference>
<keyword evidence="12" id="KW-0630">Potassium</keyword>
<accession>D6PJJ8</accession>
<dbReference type="InterPro" id="IPR022630">
    <property type="entry name" value="S-AdoMet_synt_C"/>
</dbReference>
<comment type="cofactor">
    <cofactor evidence="2">
        <name>K(+)</name>
        <dbReference type="ChEBI" id="CHEBI:29103"/>
    </cofactor>
</comment>
<dbReference type="PANTHER" id="PTHR11964">
    <property type="entry name" value="S-ADENOSYLMETHIONINE SYNTHETASE"/>
    <property type="match status" value="1"/>
</dbReference>
<dbReference type="EC" id="2.5.1.6" evidence="5"/>
<keyword evidence="8" id="KW-0479">Metal-binding</keyword>
<dbReference type="Pfam" id="PF02772">
    <property type="entry name" value="S-AdoMet_synt_M"/>
    <property type="match status" value="1"/>
</dbReference>
<dbReference type="Pfam" id="PF00438">
    <property type="entry name" value="S-AdoMet_synt_N"/>
    <property type="match status" value="1"/>
</dbReference>
<dbReference type="Pfam" id="PF02773">
    <property type="entry name" value="S-AdoMet_synt_C"/>
    <property type="match status" value="1"/>
</dbReference>
<keyword evidence="7" id="KW-0808">Transferase</keyword>
<dbReference type="Gene3D" id="3.30.300.10">
    <property type="match status" value="3"/>
</dbReference>
<dbReference type="GO" id="GO:0004478">
    <property type="term" value="F:methionine adenosyltransferase activity"/>
    <property type="evidence" value="ECO:0007669"/>
    <property type="project" value="UniProtKB-EC"/>
</dbReference>
<evidence type="ECO:0000256" key="5">
    <source>
        <dbReference type="ARBA" id="ARBA00012828"/>
    </source>
</evidence>
<comment type="pathway">
    <text evidence="3">Amino-acid biosynthesis; S-adenosyl-L-methionine biosynthesis; S-adenosyl-L-methionine from L-methionine: step 1/1.</text>
</comment>
<comment type="cofactor">
    <cofactor evidence="1">
        <name>Mg(2+)</name>
        <dbReference type="ChEBI" id="CHEBI:18420"/>
    </cofactor>
</comment>
<evidence type="ECO:0000256" key="2">
    <source>
        <dbReference type="ARBA" id="ARBA00001958"/>
    </source>
</evidence>
<dbReference type="InterPro" id="IPR022629">
    <property type="entry name" value="S-AdoMet_synt_central"/>
</dbReference>
<dbReference type="InterPro" id="IPR002133">
    <property type="entry name" value="S-AdoMet_synthetase"/>
</dbReference>
<keyword evidence="9" id="KW-0547">Nucleotide-binding</keyword>
<reference evidence="16" key="1">
    <citation type="journal article" date="2010" name="ISME J.">
        <title>Metagenome of the Mediterranean deep chlorophyll maximum studied by direct and fosmid library 454 pyrosequencing.</title>
        <authorList>
            <person name="Ghai R."/>
            <person name="Martin-Cuadrado A.B."/>
            <person name="Molto A.G."/>
            <person name="Heredia I.G."/>
            <person name="Cabrera R."/>
            <person name="Martin J."/>
            <person name="Verdu M."/>
            <person name="Deschamps P."/>
            <person name="Moreira D."/>
            <person name="Lopez-Garcia P."/>
            <person name="Mira A."/>
            <person name="Rodriguez-Valera F."/>
        </authorList>
    </citation>
    <scope>NUCLEOTIDE SEQUENCE</scope>
</reference>
<dbReference type="InterPro" id="IPR022636">
    <property type="entry name" value="S-AdoMet_synthetase_sfam"/>
</dbReference>